<evidence type="ECO:0000256" key="5">
    <source>
        <dbReference type="ARBA" id="ARBA00023027"/>
    </source>
</evidence>
<dbReference type="SUPFAM" id="SSF51735">
    <property type="entry name" value="NAD(P)-binding Rossmann-fold domains"/>
    <property type="match status" value="1"/>
</dbReference>
<dbReference type="EC" id="1.1.1.38" evidence="6"/>
<dbReference type="InterPro" id="IPR037062">
    <property type="entry name" value="Malic_N_dom_sf"/>
</dbReference>
<feature type="binding site" evidence="6">
    <location>
        <position position="246"/>
    </location>
    <ligand>
        <name>a divalent metal cation</name>
        <dbReference type="ChEBI" id="CHEBI:60240"/>
    </ligand>
</feature>
<dbReference type="NCBIfam" id="NF010052">
    <property type="entry name" value="PRK13529.1"/>
    <property type="match status" value="1"/>
</dbReference>
<feature type="domain" description="Malic enzyme NAD-binding" evidence="8">
    <location>
        <begin position="271"/>
        <end position="531"/>
    </location>
</feature>
<dbReference type="Gene3D" id="3.40.50.10380">
    <property type="entry name" value="Malic enzyme, N-terminal domain"/>
    <property type="match status" value="1"/>
</dbReference>
<comment type="subunit">
    <text evidence="6">Homotetramer.</text>
</comment>
<feature type="active site" description="Proton donor" evidence="6">
    <location>
        <position position="104"/>
    </location>
</feature>
<dbReference type="HAMAP" id="MF_01619">
    <property type="entry name" value="NAD_malic_enz"/>
    <property type="match status" value="1"/>
</dbReference>
<dbReference type="CDD" id="cd05312">
    <property type="entry name" value="NAD_bind_1_malic_enz"/>
    <property type="match status" value="1"/>
</dbReference>
<keyword evidence="3 6" id="KW-0479">Metal-binding</keyword>
<comment type="cofactor">
    <cofactor evidence="6">
        <name>Mg(2+)</name>
        <dbReference type="ChEBI" id="CHEBI:18420"/>
    </cofactor>
    <cofactor evidence="6">
        <name>Mn(2+)</name>
        <dbReference type="ChEBI" id="CHEBI:29035"/>
    </cofactor>
    <text evidence="6">Divalent metal cations. Prefers magnesium or manganese.</text>
</comment>
<dbReference type="PRINTS" id="PR00072">
    <property type="entry name" value="MALOXRDTASE"/>
</dbReference>
<evidence type="ECO:0000256" key="1">
    <source>
        <dbReference type="ARBA" id="ARBA00001936"/>
    </source>
</evidence>
<protein>
    <recommendedName>
        <fullName evidence="6">NAD-dependent malic enzyme</fullName>
        <shortName evidence="6">NAD-ME</shortName>
        <ecNumber evidence="6">1.1.1.38</ecNumber>
    </recommendedName>
</protein>
<feature type="binding site" evidence="6">
    <location>
        <position position="418"/>
    </location>
    <ligand>
        <name>NAD(+)</name>
        <dbReference type="ChEBI" id="CHEBI:57540"/>
    </ligand>
</feature>
<gene>
    <name evidence="6" type="primary">maeA</name>
    <name evidence="10" type="ORF">ACFP73_05945</name>
</gene>
<dbReference type="Gene3D" id="3.40.50.720">
    <property type="entry name" value="NAD(P)-binding Rossmann-like Domain"/>
    <property type="match status" value="1"/>
</dbReference>
<comment type="cofactor">
    <cofactor evidence="1">
        <name>Mn(2+)</name>
        <dbReference type="ChEBI" id="CHEBI:29035"/>
    </cofactor>
</comment>
<dbReference type="InterPro" id="IPR046346">
    <property type="entry name" value="Aminoacid_DH-like_N_sf"/>
</dbReference>
<feature type="site" description="Important for activity" evidence="6">
    <location>
        <position position="270"/>
    </location>
</feature>
<evidence type="ECO:0000256" key="2">
    <source>
        <dbReference type="ARBA" id="ARBA00008785"/>
    </source>
</evidence>
<dbReference type="SUPFAM" id="SSF53223">
    <property type="entry name" value="Aminoacid dehydrogenase-like, N-terminal domain"/>
    <property type="match status" value="1"/>
</dbReference>
<dbReference type="InterPro" id="IPR012301">
    <property type="entry name" value="Malic_N_dom"/>
</dbReference>
<dbReference type="Pfam" id="PF03949">
    <property type="entry name" value="Malic_M"/>
    <property type="match status" value="1"/>
</dbReference>
<feature type="binding site" evidence="6">
    <location>
        <position position="270"/>
    </location>
    <ligand>
        <name>NAD(+)</name>
        <dbReference type="ChEBI" id="CHEBI:57540"/>
    </ligand>
</feature>
<dbReference type="InterPro" id="IPR036291">
    <property type="entry name" value="NAD(P)-bd_dom_sf"/>
</dbReference>
<feature type="binding site" evidence="6">
    <location>
        <position position="157"/>
    </location>
    <ligand>
        <name>NAD(+)</name>
        <dbReference type="ChEBI" id="CHEBI:57540"/>
    </ligand>
</feature>
<dbReference type="Proteomes" id="UP001596215">
    <property type="component" value="Unassembled WGS sequence"/>
</dbReference>
<reference evidence="11" key="1">
    <citation type="journal article" date="2019" name="Int. J. Syst. Evol. Microbiol.">
        <title>The Global Catalogue of Microorganisms (GCM) 10K type strain sequencing project: providing services to taxonomists for standard genome sequencing and annotation.</title>
        <authorList>
            <consortium name="The Broad Institute Genomics Platform"/>
            <consortium name="The Broad Institute Genome Sequencing Center for Infectious Disease"/>
            <person name="Wu L."/>
            <person name="Ma J."/>
        </authorList>
    </citation>
    <scope>NUCLEOTIDE SEQUENCE [LARGE SCALE GENOMIC DNA]</scope>
    <source>
        <strain evidence="11">CGMCC 4.1530</strain>
    </source>
</reference>
<evidence type="ECO:0000259" key="9">
    <source>
        <dbReference type="SMART" id="SM01274"/>
    </source>
</evidence>
<name>A0ABW1VPP6_9GAMM</name>
<evidence type="ECO:0000313" key="10">
    <source>
        <dbReference type="EMBL" id="MFC6361647.1"/>
    </source>
</evidence>
<dbReference type="SMART" id="SM00919">
    <property type="entry name" value="Malic_M"/>
    <property type="match status" value="1"/>
</dbReference>
<dbReference type="SMART" id="SM01274">
    <property type="entry name" value="malic"/>
    <property type="match status" value="1"/>
</dbReference>
<dbReference type="Pfam" id="PF00390">
    <property type="entry name" value="malic"/>
    <property type="match status" value="1"/>
</dbReference>
<evidence type="ECO:0000256" key="7">
    <source>
        <dbReference type="RuleBase" id="RU003427"/>
    </source>
</evidence>
<feature type="domain" description="Malic enzyme N-terminal" evidence="9">
    <location>
        <begin position="81"/>
        <end position="261"/>
    </location>
</feature>
<evidence type="ECO:0000313" key="11">
    <source>
        <dbReference type="Proteomes" id="UP001596215"/>
    </source>
</evidence>
<dbReference type="PANTHER" id="PTHR23406:SF34">
    <property type="entry name" value="NAD-DEPENDENT MALIC ENZYME, MITOCHONDRIAL"/>
    <property type="match status" value="1"/>
</dbReference>
<comment type="catalytic activity">
    <reaction evidence="6">
        <text>oxaloacetate + H(+) = pyruvate + CO2</text>
        <dbReference type="Rhea" id="RHEA:15641"/>
        <dbReference type="ChEBI" id="CHEBI:15361"/>
        <dbReference type="ChEBI" id="CHEBI:15378"/>
        <dbReference type="ChEBI" id="CHEBI:16452"/>
        <dbReference type="ChEBI" id="CHEBI:16526"/>
        <dbReference type="EC" id="1.1.1.38"/>
    </reaction>
</comment>
<dbReference type="InterPro" id="IPR015884">
    <property type="entry name" value="Malic_enzyme_CS"/>
</dbReference>
<dbReference type="PIRSF" id="PIRSF000106">
    <property type="entry name" value="ME"/>
    <property type="match status" value="1"/>
</dbReference>
<comment type="similarity">
    <text evidence="2 6 7">Belongs to the malic enzymes family.</text>
</comment>
<keyword evidence="5 6" id="KW-0520">NAD</keyword>
<dbReference type="EMBL" id="JBHSUC010000005">
    <property type="protein sequence ID" value="MFC6361647.1"/>
    <property type="molecule type" value="Genomic_DNA"/>
</dbReference>
<dbReference type="InterPro" id="IPR023667">
    <property type="entry name" value="NAD_malic_enz_proteobac"/>
</dbReference>
<dbReference type="InterPro" id="IPR001891">
    <property type="entry name" value="Malic_OxRdtase"/>
</dbReference>
<feature type="binding site" evidence="6">
    <location>
        <position position="270"/>
    </location>
    <ligand>
        <name>a divalent metal cation</name>
        <dbReference type="ChEBI" id="CHEBI:60240"/>
    </ligand>
</feature>
<keyword evidence="4 6" id="KW-0560">Oxidoreductase</keyword>
<evidence type="ECO:0000259" key="8">
    <source>
        <dbReference type="SMART" id="SM00919"/>
    </source>
</evidence>
<evidence type="ECO:0000256" key="6">
    <source>
        <dbReference type="HAMAP-Rule" id="MF_01619"/>
    </source>
</evidence>
<dbReference type="PROSITE" id="PS00331">
    <property type="entry name" value="MALIC_ENZYMES"/>
    <property type="match status" value="1"/>
</dbReference>
<dbReference type="InterPro" id="IPR012302">
    <property type="entry name" value="Malic_NAD-bd"/>
</dbReference>
<dbReference type="PANTHER" id="PTHR23406">
    <property type="entry name" value="MALIC ENZYME-RELATED"/>
    <property type="match status" value="1"/>
</dbReference>
<evidence type="ECO:0000256" key="4">
    <source>
        <dbReference type="ARBA" id="ARBA00023002"/>
    </source>
</evidence>
<feature type="active site" description="Proton acceptor" evidence="6">
    <location>
        <position position="175"/>
    </location>
</feature>
<keyword evidence="11" id="KW-1185">Reference proteome</keyword>
<sequence length="565" mass="62622">MELDYESKRPLYIPYAGPILLEFPLLNKGSAFTQEERNEFNLNGLLPETVETIEEQAERAWHQFQQFKNNNDKHVFLRNIQDTNETLFYRLLDDHLEEVMPIIYTPTVGTACEHFSEIYRRARGVFISYPNREHIEDMLQNATKQNVKVIVVTDGERILGLGDLGIGGMGIPIGKLSLYTACGGISPAYTLPIALDVGTNNQQLLNDPLYMGWRHPRISGEEYTTFVNEFISAVKRRWPNVLLQFEDFAQKNAMPLLEQYRDELCCFNDDIQGTAAVAVGTLVAASRAAGSRISEQTVVFLGAGSAGCGIAEQIITEMKADGLSDKQARQRVMMVDRYGLLTDKLTNLLPFQTRLIQDSAHIAGWQTENDAVSLLDVVRNAKPTVLIGVSGQPGLFTEEIIREMHRHCPRPIIMPLSNPTSRVEAVPADLIAWTEGAALVATGSPFAPVTWQDKTYPIAQCNNAYIFPGIGLGVLASKASRITDAMLMSASRALADCSPLATRGEGAVLPELKDIQQVSRYIAIAVAKAAQAEGVAAETSEEALSQAVEDNFWKPLYRHYRRTSI</sequence>
<dbReference type="GO" id="GO:0016491">
    <property type="term" value="F:oxidoreductase activity"/>
    <property type="evidence" value="ECO:0007669"/>
    <property type="project" value="UniProtKB-KW"/>
</dbReference>
<comment type="catalytic activity">
    <reaction evidence="6">
        <text>(S)-malate + NAD(+) = pyruvate + CO2 + NADH</text>
        <dbReference type="Rhea" id="RHEA:12653"/>
        <dbReference type="ChEBI" id="CHEBI:15361"/>
        <dbReference type="ChEBI" id="CHEBI:15589"/>
        <dbReference type="ChEBI" id="CHEBI:16526"/>
        <dbReference type="ChEBI" id="CHEBI:57540"/>
        <dbReference type="ChEBI" id="CHEBI:57945"/>
        <dbReference type="EC" id="1.1.1.38"/>
    </reaction>
</comment>
<feature type="binding site" evidence="6">
    <location>
        <position position="247"/>
    </location>
    <ligand>
        <name>a divalent metal cation</name>
        <dbReference type="ChEBI" id="CHEBI:60240"/>
    </ligand>
</feature>
<accession>A0ABW1VPP6</accession>
<evidence type="ECO:0000256" key="3">
    <source>
        <dbReference type="ARBA" id="ARBA00022723"/>
    </source>
</evidence>
<dbReference type="RefSeq" id="WP_212707167.1">
    <property type="nucleotide sequence ID" value="NZ_BAAAFW010000095.1"/>
</dbReference>
<proteinExistence type="inferred from homology"/>
<organism evidence="10 11">
    <name type="scientific">Tatumella punctata</name>
    <dbReference type="NCBI Taxonomy" id="399969"/>
    <lineage>
        <taxon>Bacteria</taxon>
        <taxon>Pseudomonadati</taxon>
        <taxon>Pseudomonadota</taxon>
        <taxon>Gammaproteobacteria</taxon>
        <taxon>Enterobacterales</taxon>
        <taxon>Erwiniaceae</taxon>
        <taxon>Tatumella</taxon>
    </lineage>
</organism>
<comment type="caution">
    <text evidence="10">The sequence shown here is derived from an EMBL/GenBank/DDBJ whole genome shotgun (WGS) entry which is preliminary data.</text>
</comment>